<name>A0AAD5RHR1_9PEZI</name>
<dbReference type="GO" id="GO:0006281">
    <property type="term" value="P:DNA repair"/>
    <property type="evidence" value="ECO:0007669"/>
    <property type="project" value="UniProtKB-KW"/>
</dbReference>
<feature type="compositionally biased region" description="Polar residues" evidence="15">
    <location>
        <begin position="390"/>
        <end position="402"/>
    </location>
</feature>
<keyword evidence="11 13" id="KW-0234">DNA repair</keyword>
<feature type="domain" description="UBZ4-type" evidence="17">
    <location>
        <begin position="143"/>
        <end position="171"/>
    </location>
</feature>
<keyword evidence="5 14" id="KW-0479">Metal-binding</keyword>
<dbReference type="InterPro" id="IPR003034">
    <property type="entry name" value="SAP_dom"/>
</dbReference>
<evidence type="ECO:0000256" key="15">
    <source>
        <dbReference type="SAM" id="MobiDB-lite"/>
    </source>
</evidence>
<reference evidence="18" key="1">
    <citation type="submission" date="2022-07" db="EMBL/GenBank/DDBJ databases">
        <title>Draft genome sequence of Zalerion maritima ATCC 34329, a (micro)plastics degrading marine fungus.</title>
        <authorList>
            <person name="Paco A."/>
            <person name="Goncalves M.F.M."/>
            <person name="Rocha-Santos T.A.P."/>
            <person name="Alves A."/>
        </authorList>
    </citation>
    <scope>NUCLEOTIDE SEQUENCE</scope>
    <source>
        <strain evidence="18">ATCC 34329</strain>
    </source>
</reference>
<feature type="region of interest" description="Disordered" evidence="15">
    <location>
        <begin position="379"/>
        <end position="415"/>
    </location>
</feature>
<keyword evidence="4 14" id="KW-0808">Transferase</keyword>
<organism evidence="18 19">
    <name type="scientific">Zalerion maritima</name>
    <dbReference type="NCBI Taxonomy" id="339359"/>
    <lineage>
        <taxon>Eukaryota</taxon>
        <taxon>Fungi</taxon>
        <taxon>Dikarya</taxon>
        <taxon>Ascomycota</taxon>
        <taxon>Pezizomycotina</taxon>
        <taxon>Sordariomycetes</taxon>
        <taxon>Lulworthiomycetidae</taxon>
        <taxon>Lulworthiales</taxon>
        <taxon>Lulworthiaceae</taxon>
        <taxon>Zalerion</taxon>
    </lineage>
</organism>
<evidence type="ECO:0000259" key="17">
    <source>
        <dbReference type="PROSITE" id="PS51908"/>
    </source>
</evidence>
<dbReference type="GO" id="GO:0003697">
    <property type="term" value="F:single-stranded DNA binding"/>
    <property type="evidence" value="ECO:0007669"/>
    <property type="project" value="UniProtKB-UniRule"/>
</dbReference>
<dbReference type="PROSITE" id="PS50800">
    <property type="entry name" value="SAP"/>
    <property type="match status" value="1"/>
</dbReference>
<sequence length="415" mass="45242">MCRSSQQESKLRSSVPLAEAVDAFVNTRSAVLDLATQPPPPPDISPPAKRIPTTSPKRKIRELAGPNNKRLRTSMRISKLREGSEVTATMAQIEVDGLLDDHGRQTGKEEDDDEIFVPGMLAPPIAFSSTIANIYPHLPDDGLVECPICLQRMKEVTVSRHLDTTCPGEPQTSRAPPKAAPLPTTTLPVFGSMSEQSPKPMECLPAVNYNMLKEQALRKKLSELGIPSHGPRQIVEKRHKEWMTIWNANCDSSHPKKRSELLRALDTWERTQGTLAPVSSKAIITASKIKDKDFDAAAWSEKHSGDFKDLIASARQSREKAKQKQVAGPVTNSSSMETAKEVDTSPVPSDLSARPDEAHIANALETYAVYVPRHSLQKPVRPFRGDGFAPSSSQTGTESSAVFSDGAPVSTSSSL</sequence>
<evidence type="ECO:0000256" key="4">
    <source>
        <dbReference type="ARBA" id="ARBA00022679"/>
    </source>
</evidence>
<evidence type="ECO:0000256" key="8">
    <source>
        <dbReference type="ARBA" id="ARBA00022786"/>
    </source>
</evidence>
<comment type="catalytic activity">
    <reaction evidence="1 14">
        <text>S-ubiquitinyl-[E2 ubiquitin-conjugating enzyme]-L-cysteine + [acceptor protein]-L-lysine = [E2 ubiquitin-conjugating enzyme]-L-cysteine + N(6)-ubiquitinyl-[acceptor protein]-L-lysine.</text>
        <dbReference type="EC" id="2.3.2.27"/>
    </reaction>
</comment>
<dbReference type="Proteomes" id="UP001201980">
    <property type="component" value="Unassembled WGS sequence"/>
</dbReference>
<dbReference type="NCBIfam" id="TIGR00599">
    <property type="entry name" value="rad18"/>
    <property type="match status" value="1"/>
</dbReference>
<comment type="function">
    <text evidence="14">E3 RING-finger protein, member of the UBC2/RAD6 epistasis group. Associates to the E2 ubiquitin conjugating enzyme UBC2/RAD6 to form the UBC2-RAD18 ubiquitin ligase complex involved in postreplicative repair (PRR) of damaged DNA.</text>
</comment>
<evidence type="ECO:0000256" key="3">
    <source>
        <dbReference type="ARBA" id="ARBA00004906"/>
    </source>
</evidence>
<keyword evidence="10 14" id="KW-0238">DNA-binding</keyword>
<keyword evidence="9 14" id="KW-0862">Zinc</keyword>
<dbReference type="SMART" id="SM00734">
    <property type="entry name" value="ZnF_Rad18"/>
    <property type="match status" value="1"/>
</dbReference>
<feature type="domain" description="SAP" evidence="16">
    <location>
        <begin position="209"/>
        <end position="243"/>
    </location>
</feature>
<dbReference type="PROSITE" id="PS51908">
    <property type="entry name" value="ZF_UBZ4"/>
    <property type="match status" value="1"/>
</dbReference>
<evidence type="ECO:0000256" key="12">
    <source>
        <dbReference type="ARBA" id="ARBA00023242"/>
    </source>
</evidence>
<keyword evidence="6 13" id="KW-0227">DNA damage</keyword>
<dbReference type="GO" id="GO:0006301">
    <property type="term" value="P:DNA damage tolerance"/>
    <property type="evidence" value="ECO:0007669"/>
    <property type="project" value="InterPro"/>
</dbReference>
<keyword evidence="8 14" id="KW-0833">Ubl conjugation pathway</keyword>
<feature type="region of interest" description="Disordered" evidence="15">
    <location>
        <begin position="33"/>
        <end position="58"/>
    </location>
</feature>
<feature type="region of interest" description="Disordered" evidence="15">
    <location>
        <begin position="315"/>
        <end position="353"/>
    </location>
</feature>
<dbReference type="AlphaFoldDB" id="A0AAD5RHR1"/>
<keyword evidence="12 14" id="KW-0539">Nucleus</keyword>
<dbReference type="InterPro" id="IPR004580">
    <property type="entry name" value="Rad18_fungi"/>
</dbReference>
<evidence type="ECO:0000256" key="11">
    <source>
        <dbReference type="ARBA" id="ARBA00023204"/>
    </source>
</evidence>
<evidence type="ECO:0000256" key="2">
    <source>
        <dbReference type="ARBA" id="ARBA00004123"/>
    </source>
</evidence>
<comment type="similarity">
    <text evidence="14">Belongs to the RAD18 family.</text>
</comment>
<evidence type="ECO:0000313" key="18">
    <source>
        <dbReference type="EMBL" id="KAJ2893413.1"/>
    </source>
</evidence>
<evidence type="ECO:0000256" key="5">
    <source>
        <dbReference type="ARBA" id="ARBA00022723"/>
    </source>
</evidence>
<comment type="subunit">
    <text evidence="14">Interacts with E2 UBC2, forming a complex with ubiquitin ligase activity.</text>
</comment>
<evidence type="ECO:0000256" key="7">
    <source>
        <dbReference type="ARBA" id="ARBA00022771"/>
    </source>
</evidence>
<evidence type="ECO:0000256" key="10">
    <source>
        <dbReference type="ARBA" id="ARBA00023125"/>
    </source>
</evidence>
<dbReference type="PANTHER" id="PTHR14134">
    <property type="entry name" value="E3 UBIQUITIN-PROTEIN LIGASE RAD18"/>
    <property type="match status" value="1"/>
</dbReference>
<evidence type="ECO:0000256" key="6">
    <source>
        <dbReference type="ARBA" id="ARBA00022763"/>
    </source>
</evidence>
<evidence type="ECO:0000256" key="14">
    <source>
        <dbReference type="RuleBase" id="RU368093"/>
    </source>
</evidence>
<dbReference type="GO" id="GO:0097505">
    <property type="term" value="C:Rad6-Rad18 complex"/>
    <property type="evidence" value="ECO:0007669"/>
    <property type="project" value="TreeGrafter"/>
</dbReference>
<dbReference type="EC" id="2.3.2.27" evidence="14"/>
<proteinExistence type="inferred from homology"/>
<dbReference type="InterPro" id="IPR039577">
    <property type="entry name" value="Rad18"/>
</dbReference>
<comment type="pathway">
    <text evidence="3 14">Protein modification; protein ubiquitination.</text>
</comment>
<evidence type="ECO:0000256" key="9">
    <source>
        <dbReference type="ARBA" id="ARBA00022833"/>
    </source>
</evidence>
<protein>
    <recommendedName>
        <fullName evidence="14">Postreplication repair E3 ubiquitin-protein ligase RAD18</fullName>
        <ecNumber evidence="14">2.3.2.27</ecNumber>
    </recommendedName>
    <alternativeName>
        <fullName evidence="14">RING-type E3 ubiquitin transferase RAD18</fullName>
    </alternativeName>
</protein>
<evidence type="ECO:0000313" key="19">
    <source>
        <dbReference type="Proteomes" id="UP001201980"/>
    </source>
</evidence>
<dbReference type="GO" id="GO:0005634">
    <property type="term" value="C:nucleus"/>
    <property type="evidence" value="ECO:0007669"/>
    <property type="project" value="UniProtKB-SubCell"/>
</dbReference>
<comment type="caution">
    <text evidence="18">The sequence shown here is derived from an EMBL/GenBank/DDBJ whole genome shotgun (WGS) entry which is preliminary data.</text>
</comment>
<comment type="subcellular location">
    <subcellularLocation>
        <location evidence="2 14">Nucleus</location>
    </subcellularLocation>
</comment>
<gene>
    <name evidence="18" type="ORF">MKZ38_008693</name>
</gene>
<evidence type="ECO:0000256" key="1">
    <source>
        <dbReference type="ARBA" id="ARBA00000900"/>
    </source>
</evidence>
<evidence type="ECO:0000259" key="16">
    <source>
        <dbReference type="PROSITE" id="PS50800"/>
    </source>
</evidence>
<dbReference type="GO" id="GO:0006513">
    <property type="term" value="P:protein monoubiquitination"/>
    <property type="evidence" value="ECO:0007669"/>
    <property type="project" value="InterPro"/>
</dbReference>
<dbReference type="EMBL" id="JAKWBI020000608">
    <property type="protein sequence ID" value="KAJ2893413.1"/>
    <property type="molecule type" value="Genomic_DNA"/>
</dbReference>
<evidence type="ECO:0000256" key="13">
    <source>
        <dbReference type="PROSITE-ProRule" id="PRU01256"/>
    </source>
</evidence>
<keyword evidence="19" id="KW-1185">Reference proteome</keyword>
<dbReference type="SMART" id="SM00513">
    <property type="entry name" value="SAP"/>
    <property type="match status" value="1"/>
</dbReference>
<dbReference type="InterPro" id="IPR006642">
    <property type="entry name" value="Rad18_UBZ4"/>
</dbReference>
<accession>A0AAD5RHR1</accession>
<keyword evidence="7 13" id="KW-0863">Zinc-finger</keyword>
<dbReference type="PANTHER" id="PTHR14134:SF2">
    <property type="entry name" value="E3 UBIQUITIN-PROTEIN LIGASE RAD18"/>
    <property type="match status" value="1"/>
</dbReference>
<dbReference type="GO" id="GO:0061630">
    <property type="term" value="F:ubiquitin protein ligase activity"/>
    <property type="evidence" value="ECO:0007669"/>
    <property type="project" value="UniProtKB-UniRule"/>
</dbReference>
<dbReference type="GO" id="GO:0008270">
    <property type="term" value="F:zinc ion binding"/>
    <property type="evidence" value="ECO:0007669"/>
    <property type="project" value="UniProtKB-KW"/>
</dbReference>